<organism evidence="11 12">
    <name type="scientific">Candidatus Kryptonium thompsonii</name>
    <dbReference type="NCBI Taxonomy" id="1633631"/>
    <lineage>
        <taxon>Bacteria</taxon>
        <taxon>Pseudomonadati</taxon>
        <taxon>Candidatus Kryptoniota</taxon>
        <taxon>Candidatus Kryptonium</taxon>
    </lineage>
</organism>
<accession>A0A0P1P6G4</accession>
<accession>A0A0P1LE83</accession>
<evidence type="ECO:0000256" key="6">
    <source>
        <dbReference type="ARBA" id="ARBA00023004"/>
    </source>
</evidence>
<name>A0A0P1LKY8_9BACT</name>
<dbReference type="EMBL" id="FAOP01000001">
    <property type="protein sequence ID" value="CUU00875.1"/>
    <property type="molecule type" value="Genomic_DNA"/>
</dbReference>
<accession>A0A0P1MV65</accession>
<dbReference type="SUPFAM" id="SSF54862">
    <property type="entry name" value="4Fe-4S ferredoxins"/>
    <property type="match status" value="1"/>
</dbReference>
<feature type="binding site" evidence="8">
    <location>
        <position position="120"/>
    </location>
    <ligand>
        <name>[4Fe-4S] cluster</name>
        <dbReference type="ChEBI" id="CHEBI:49883"/>
        <label>2</label>
    </ligand>
</feature>
<gene>
    <name evidence="8" type="primary">nuoI</name>
    <name evidence="11" type="ORF">JGI4_00120</name>
    <name evidence="10" type="ORF">JGI8_01790</name>
</gene>
<evidence type="ECO:0000313" key="13">
    <source>
        <dbReference type="Proteomes" id="UP000182200"/>
    </source>
</evidence>
<feature type="binding site" evidence="8">
    <location>
        <position position="123"/>
    </location>
    <ligand>
        <name>[4Fe-4S] cluster</name>
        <dbReference type="ChEBI" id="CHEBI:49883"/>
        <label>2</label>
    </ligand>
</feature>
<dbReference type="GO" id="GO:0051539">
    <property type="term" value="F:4 iron, 4 sulfur cluster binding"/>
    <property type="evidence" value="ECO:0007669"/>
    <property type="project" value="UniProtKB-KW"/>
</dbReference>
<accession>A0A0N7MPD4</accession>
<protein>
    <recommendedName>
        <fullName evidence="8">NADH-quinone oxidoreductase subunit I</fullName>
        <ecNumber evidence="8">7.1.1.-</ecNumber>
    </recommendedName>
    <alternativeName>
        <fullName evidence="8">NADH dehydrogenase I subunit I</fullName>
    </alternativeName>
    <alternativeName>
        <fullName evidence="8">NDH-1 subunit I</fullName>
    </alternativeName>
</protein>
<dbReference type="GO" id="GO:0005506">
    <property type="term" value="F:iron ion binding"/>
    <property type="evidence" value="ECO:0007669"/>
    <property type="project" value="UniProtKB-UniRule"/>
</dbReference>
<dbReference type="NCBIfam" id="TIGR01971">
    <property type="entry name" value="NuoI"/>
    <property type="match status" value="1"/>
</dbReference>
<evidence type="ECO:0000256" key="3">
    <source>
        <dbReference type="ARBA" id="ARBA00022723"/>
    </source>
</evidence>
<keyword evidence="8" id="KW-1003">Cell membrane</keyword>
<dbReference type="EMBL" id="CZVI01000034">
    <property type="protein sequence ID" value="CUS93252.1"/>
    <property type="molecule type" value="Genomic_DNA"/>
</dbReference>
<feature type="binding site" evidence="8">
    <location>
        <position position="130"/>
    </location>
    <ligand>
        <name>[4Fe-4S] cluster</name>
        <dbReference type="ChEBI" id="CHEBI:49883"/>
        <label>1</label>
    </ligand>
</feature>
<dbReference type="PANTHER" id="PTHR10849">
    <property type="entry name" value="NADH DEHYDROGENASE UBIQUINONE IRON-SULFUR PROTEIN 8, MITOCHONDRIAL"/>
    <property type="match status" value="1"/>
</dbReference>
<comment type="subunit">
    <text evidence="8">NDH-1 is composed of 14 different subunits. Subunits NuoA, H, J, K, L, M, N constitute the membrane sector of the complex.</text>
</comment>
<dbReference type="Proteomes" id="UP000182011">
    <property type="component" value="Unassembled WGS sequence"/>
</dbReference>
<keyword evidence="8" id="KW-0830">Ubiquinone</keyword>
<dbReference type="Gene3D" id="3.30.70.3270">
    <property type="match status" value="1"/>
</dbReference>
<keyword evidence="6 8" id="KW-0408">Iron</keyword>
<dbReference type="Pfam" id="PF12838">
    <property type="entry name" value="Fer4_7"/>
    <property type="match status" value="1"/>
</dbReference>
<feature type="binding site" evidence="8">
    <location>
        <position position="90"/>
    </location>
    <ligand>
        <name>[4Fe-4S] cluster</name>
        <dbReference type="ChEBI" id="CHEBI:49883"/>
        <label>2</label>
    </ligand>
</feature>
<feature type="domain" description="4Fe-4S ferredoxin-type" evidence="9">
    <location>
        <begin position="67"/>
        <end position="100"/>
    </location>
</feature>
<dbReference type="Proteomes" id="UP000182200">
    <property type="component" value="Unassembled WGS sequence"/>
</dbReference>
<evidence type="ECO:0000256" key="7">
    <source>
        <dbReference type="ARBA" id="ARBA00023014"/>
    </source>
</evidence>
<feature type="binding site" evidence="8">
    <location>
        <position position="86"/>
    </location>
    <ligand>
        <name>[4Fe-4S] cluster</name>
        <dbReference type="ChEBI" id="CHEBI:49883"/>
        <label>1</label>
    </ligand>
</feature>
<comment type="function">
    <text evidence="8">NDH-1 shuttles electrons from NADH, via FMN and iron-sulfur (Fe-S) centers, to quinones in the respiratory chain. The immediate electron acceptor for the enzyme in this species is believed to be ubiquinone. Couples the redox reaction to proton translocation (for every two electrons transferred, four hydrogen ions are translocated across the cytoplasmic membrane), and thus conserves the redox energy in a proton gradient.</text>
</comment>
<evidence type="ECO:0000256" key="4">
    <source>
        <dbReference type="ARBA" id="ARBA00022737"/>
    </source>
</evidence>
<feature type="binding site" evidence="8">
    <location>
        <position position="80"/>
    </location>
    <ligand>
        <name>[4Fe-4S] cluster</name>
        <dbReference type="ChEBI" id="CHEBI:49883"/>
        <label>1</label>
    </ligand>
</feature>
<dbReference type="GO" id="GO:0048038">
    <property type="term" value="F:quinone binding"/>
    <property type="evidence" value="ECO:0007669"/>
    <property type="project" value="UniProtKB-KW"/>
</dbReference>
<comment type="cofactor">
    <cofactor evidence="8">
        <name>[4Fe-4S] cluster</name>
        <dbReference type="ChEBI" id="CHEBI:49883"/>
    </cofactor>
    <text evidence="8">Binds 2 [4Fe-4S] clusters per subunit.</text>
</comment>
<evidence type="ECO:0000256" key="8">
    <source>
        <dbReference type="HAMAP-Rule" id="MF_01351"/>
    </source>
</evidence>
<evidence type="ECO:0000313" key="12">
    <source>
        <dbReference type="Proteomes" id="UP000182011"/>
    </source>
</evidence>
<keyword evidence="8" id="KW-0472">Membrane</keyword>
<dbReference type="RefSeq" id="WP_047133112.1">
    <property type="nucleotide sequence ID" value="NZ_CZVI01000034.1"/>
</dbReference>
<keyword evidence="5 8" id="KW-1278">Translocase</keyword>
<comment type="subcellular location">
    <subcellularLocation>
        <location evidence="8">Cell membrane</location>
        <topology evidence="8">Peripheral membrane protein</topology>
    </subcellularLocation>
</comment>
<dbReference type="InterPro" id="IPR017896">
    <property type="entry name" value="4Fe4S_Fe-S-bd"/>
</dbReference>
<keyword evidence="7 8" id="KW-0411">Iron-sulfur</keyword>
<keyword evidence="3 8" id="KW-0479">Metal-binding</keyword>
<keyword evidence="4" id="KW-0677">Repeat</keyword>
<comment type="catalytic activity">
    <reaction evidence="8">
        <text>a quinone + NADH + 5 H(+)(in) = a quinol + NAD(+) + 4 H(+)(out)</text>
        <dbReference type="Rhea" id="RHEA:57888"/>
        <dbReference type="ChEBI" id="CHEBI:15378"/>
        <dbReference type="ChEBI" id="CHEBI:24646"/>
        <dbReference type="ChEBI" id="CHEBI:57540"/>
        <dbReference type="ChEBI" id="CHEBI:57945"/>
        <dbReference type="ChEBI" id="CHEBI:132124"/>
    </reaction>
</comment>
<dbReference type="PANTHER" id="PTHR10849:SF20">
    <property type="entry name" value="NADH DEHYDROGENASE [UBIQUINONE] IRON-SULFUR PROTEIN 8, MITOCHONDRIAL"/>
    <property type="match status" value="1"/>
</dbReference>
<comment type="similarity">
    <text evidence="1 8">Belongs to the complex I 23 kDa subunit family.</text>
</comment>
<dbReference type="GO" id="GO:0005886">
    <property type="term" value="C:plasma membrane"/>
    <property type="evidence" value="ECO:0007669"/>
    <property type="project" value="UniProtKB-SubCell"/>
</dbReference>
<dbReference type="EC" id="7.1.1.-" evidence="8"/>
<evidence type="ECO:0000256" key="1">
    <source>
        <dbReference type="ARBA" id="ARBA00010277"/>
    </source>
</evidence>
<keyword evidence="13" id="KW-1185">Reference proteome</keyword>
<feature type="binding site" evidence="8">
    <location>
        <position position="83"/>
    </location>
    <ligand>
        <name>[4Fe-4S] cluster</name>
        <dbReference type="ChEBI" id="CHEBI:49883"/>
        <label>1</label>
    </ligand>
</feature>
<keyword evidence="8" id="KW-0874">Quinone</keyword>
<dbReference type="PROSITE" id="PS00198">
    <property type="entry name" value="4FE4S_FER_1"/>
    <property type="match status" value="1"/>
</dbReference>
<dbReference type="OrthoDB" id="9808559at2"/>
<evidence type="ECO:0000259" key="9">
    <source>
        <dbReference type="PROSITE" id="PS51379"/>
    </source>
</evidence>
<dbReference type="InterPro" id="IPR010226">
    <property type="entry name" value="NADH_quinone_OxRdtase_chainI"/>
</dbReference>
<feature type="binding site" evidence="8">
    <location>
        <position position="126"/>
    </location>
    <ligand>
        <name>[4Fe-4S] cluster</name>
        <dbReference type="ChEBI" id="CHEBI:49883"/>
        <label>2</label>
    </ligand>
</feature>
<keyword evidence="8" id="KW-0520">NAD</keyword>
<accession>A0A0P1LQW5</accession>
<dbReference type="GO" id="GO:0050136">
    <property type="term" value="F:NADH dehydrogenase (quinone) (non-electrogenic) activity"/>
    <property type="evidence" value="ECO:0007669"/>
    <property type="project" value="UniProtKB-UniRule"/>
</dbReference>
<accession>A0A0S4MQS7</accession>
<dbReference type="InterPro" id="IPR017900">
    <property type="entry name" value="4Fe4S_Fe_S_CS"/>
</dbReference>
<dbReference type="HAMAP" id="MF_01351">
    <property type="entry name" value="NDH1_NuoI"/>
    <property type="match status" value="1"/>
</dbReference>
<reference evidence="11 12" key="1">
    <citation type="submission" date="2015-11" db="EMBL/GenBank/DDBJ databases">
        <authorList>
            <person name="Zhang Y."/>
            <person name="Guo Z."/>
        </authorList>
    </citation>
    <scope>NUCLEOTIDE SEQUENCE [LARGE SCALE GENOMIC DNA]</scope>
    <source>
        <strain evidence="11">JGI-4</strain>
    </source>
</reference>
<dbReference type="GO" id="GO:0009060">
    <property type="term" value="P:aerobic respiration"/>
    <property type="evidence" value="ECO:0007669"/>
    <property type="project" value="TreeGrafter"/>
</dbReference>
<proteinExistence type="inferred from homology"/>
<accession>A0A0P1ME72</accession>
<evidence type="ECO:0000313" key="10">
    <source>
        <dbReference type="EMBL" id="CUS93252.1"/>
    </source>
</evidence>
<accession>A0A0P1LKY8</accession>
<evidence type="ECO:0000256" key="2">
    <source>
        <dbReference type="ARBA" id="ARBA00022485"/>
    </source>
</evidence>
<evidence type="ECO:0000313" key="11">
    <source>
        <dbReference type="EMBL" id="CUU00875.1"/>
    </source>
</evidence>
<dbReference type="AlphaFoldDB" id="A0A0P1LKY8"/>
<reference evidence="10 13" key="2">
    <citation type="submission" date="2015-11" db="EMBL/GenBank/DDBJ databases">
        <authorList>
            <person name="Varghese N."/>
        </authorList>
    </citation>
    <scope>NUCLEOTIDE SEQUENCE [LARGE SCALE GENOMIC DNA]</scope>
    <source>
        <strain evidence="10 13">JGI-8</strain>
    </source>
</reference>
<sequence>MSEIKINGRPKTREIKRKSNLNLLERLYLPEIFKGLSITFRQIFKPKFTFEYPDVKWQPPASFRGRPVLVVDDETGVERCVACGLCARVCPALAIEVVADETGLDKERYPKKFEINMLRCIYCGLCEEVCPEEAIVMSKEYELVFTSREEAIFGKDKLLVPASQLKDRLEFLRKMR</sequence>
<keyword evidence="2 8" id="KW-0004">4Fe-4S</keyword>
<feature type="domain" description="4Fe-4S ferredoxin-type" evidence="9">
    <location>
        <begin position="111"/>
        <end position="140"/>
    </location>
</feature>
<evidence type="ECO:0000256" key="5">
    <source>
        <dbReference type="ARBA" id="ARBA00022967"/>
    </source>
</evidence>
<dbReference type="PROSITE" id="PS51379">
    <property type="entry name" value="4FE4S_FER_2"/>
    <property type="match status" value="2"/>
</dbReference>
<dbReference type="STRING" id="1633631.GCA_001442925_00120"/>